<dbReference type="RefSeq" id="WP_262564782.1">
    <property type="nucleotide sequence ID" value="NZ_JAPFCC010000001.1"/>
</dbReference>
<dbReference type="EMBL" id="JAPFCC010000001">
    <property type="protein sequence ID" value="MCW7555018.1"/>
    <property type="molecule type" value="Genomic_DNA"/>
</dbReference>
<comment type="caution">
    <text evidence="1">The sequence shown here is derived from an EMBL/GenBank/DDBJ whole genome shotgun (WGS) entry which is preliminary data.</text>
</comment>
<keyword evidence="2" id="KW-1185">Reference proteome</keyword>
<gene>
    <name evidence="1" type="ORF">NX722_20810</name>
</gene>
<proteinExistence type="predicted"/>
<evidence type="ECO:0000313" key="1">
    <source>
        <dbReference type="EMBL" id="MCW7555018.1"/>
    </source>
</evidence>
<name>A0ABT3N072_9GAMM</name>
<sequence>MEIAYLAIILHLIDIIVLEVCRYRFSSSPIIPQELIIFEINSMEGILLTANAFWKDSAAWMLTTAMKVNHSEQLWHE</sequence>
<reference evidence="1 2" key="1">
    <citation type="submission" date="2022-10" db="EMBL/GenBank/DDBJ databases">
        <title>High-quality genome sequences of two octocoral-associated bacteria, Endozoicomonas euniceicola EF212 and Endozoicomonas gorgoniicola PS125.</title>
        <authorList>
            <person name="Chiou Y.-J."/>
            <person name="Chen Y.-H."/>
        </authorList>
    </citation>
    <scope>NUCLEOTIDE SEQUENCE [LARGE SCALE GENOMIC DNA]</scope>
    <source>
        <strain evidence="1 2">PS125</strain>
    </source>
</reference>
<protein>
    <submittedName>
        <fullName evidence="1">Uncharacterized protein</fullName>
    </submittedName>
</protein>
<evidence type="ECO:0000313" key="2">
    <source>
        <dbReference type="Proteomes" id="UP001209854"/>
    </source>
</evidence>
<dbReference type="Proteomes" id="UP001209854">
    <property type="component" value="Unassembled WGS sequence"/>
</dbReference>
<organism evidence="1 2">
    <name type="scientific">Endozoicomonas gorgoniicola</name>
    <dbReference type="NCBI Taxonomy" id="1234144"/>
    <lineage>
        <taxon>Bacteria</taxon>
        <taxon>Pseudomonadati</taxon>
        <taxon>Pseudomonadota</taxon>
        <taxon>Gammaproteobacteria</taxon>
        <taxon>Oceanospirillales</taxon>
        <taxon>Endozoicomonadaceae</taxon>
        <taxon>Endozoicomonas</taxon>
    </lineage>
</organism>
<accession>A0ABT3N072</accession>